<organism evidence="8 9">
    <name type="scientific">Candidatus Symbiobacter mobilis CR</name>
    <dbReference type="NCBI Taxonomy" id="946483"/>
    <lineage>
        <taxon>Bacteria</taxon>
        <taxon>Pseudomonadati</taxon>
        <taxon>Pseudomonadota</taxon>
        <taxon>Betaproteobacteria</taxon>
        <taxon>Burkholderiales</taxon>
        <taxon>Comamonadaceae</taxon>
    </lineage>
</organism>
<protein>
    <submittedName>
        <fullName evidence="8">Zn-dependent protease-like protein</fullName>
    </submittedName>
</protein>
<proteinExistence type="predicted"/>
<dbReference type="PATRIC" id="fig|946483.4.peg.1099"/>
<dbReference type="InterPro" id="IPR001915">
    <property type="entry name" value="Peptidase_M48"/>
</dbReference>
<evidence type="ECO:0000313" key="9">
    <source>
        <dbReference type="Proteomes" id="UP000017184"/>
    </source>
</evidence>
<dbReference type="AlphaFoldDB" id="U5NAG5"/>
<evidence type="ECO:0000256" key="2">
    <source>
        <dbReference type="ARBA" id="ARBA00022670"/>
    </source>
</evidence>
<dbReference type="Proteomes" id="UP000017184">
    <property type="component" value="Chromosome"/>
</dbReference>
<dbReference type="PANTHER" id="PTHR22726">
    <property type="entry name" value="METALLOENDOPEPTIDASE OMA1"/>
    <property type="match status" value="1"/>
</dbReference>
<dbReference type="EMBL" id="CP004885">
    <property type="protein sequence ID" value="AGX87189.1"/>
    <property type="molecule type" value="Genomic_DNA"/>
</dbReference>
<gene>
    <name evidence="8" type="ORF">Cenrod_1096</name>
</gene>
<keyword evidence="3" id="KW-0479">Metal-binding</keyword>
<sequence length="538" mass="58456">MLYCFLPWLRFCKRVRWALCVLVGMWAMGGAWAAGLPALGESSPLSAAEERALGDSIVRSLYRDPDYLDDPVLGDYVEGLWQALLAAARSRGDIPTELDERFAWKILLGRDRSVNAFALPGGYLGVHLGLLSVVETRDELASVLAHELSHITQRHISRLIAQERRNAPWLLAGVVLGAVAASRSPDAGNALMVGSQALVAQGQLNFSRDMEREADRMGLGMMTQAGFDGQGTVSMFEKLQQATRLNDSGTYPYLRSHPLTTERIADMQARVGFPVHGAAKGNPDLVHGLMAARARVLADHTSRDVLYGWSKGPDDAGPTAHPVDRQAPAWYAAVLSASLLQEPALARRHLERLRSVLAGQGDAVQQILGYLEVDIALTAHDRTPAQRLALGHLVGLPAGSAPAGGMADAAHSRAALALQAQLVRTGAQRSDVEGVLRRLYAWVGTNKDDAGAWQWIAWLQQGLSRPLQAARAEAESCWARFDEQGALDRLRSAQDYVRSNAAQLGPGDLVEAAIIDTRKRDIEERLRQRAPEQGGRNP</sequence>
<name>U5NAG5_9BURK</name>
<keyword evidence="2 8" id="KW-0645">Protease</keyword>
<dbReference type="STRING" id="946483.Cenrod_1096"/>
<keyword evidence="4" id="KW-0378">Hydrolase</keyword>
<reference evidence="8 9" key="1">
    <citation type="journal article" date="2013" name="Genome Biol.">
        <title>Genomic analysis reveals key aspects of prokaryotic symbiosis in the phototrophic consortium "Chlorochromatium aggregatum".</title>
        <authorList>
            <person name="Liu Z."/>
            <person name="Muller J."/>
            <person name="Li T."/>
            <person name="Alvey R.M."/>
            <person name="Vogl K."/>
            <person name="Frigaard N.U."/>
            <person name="Rockwell N.C."/>
            <person name="Boyd E.S."/>
            <person name="Tomsho L.P."/>
            <person name="Schuster S.C."/>
            <person name="Henke P."/>
            <person name="Rohde M."/>
            <person name="Overmann J."/>
            <person name="Bryant D.A."/>
        </authorList>
    </citation>
    <scope>NUCLEOTIDE SEQUENCE [LARGE SCALE GENOMIC DNA]</scope>
    <source>
        <strain evidence="8">CR</strain>
    </source>
</reference>
<evidence type="ECO:0000256" key="4">
    <source>
        <dbReference type="ARBA" id="ARBA00022801"/>
    </source>
</evidence>
<comment type="cofactor">
    <cofactor evidence="1">
        <name>Zn(2+)</name>
        <dbReference type="ChEBI" id="CHEBI:29105"/>
    </cofactor>
</comment>
<dbReference type="Gene3D" id="3.30.2010.10">
    <property type="entry name" value="Metalloproteases ('zincins'), catalytic domain"/>
    <property type="match status" value="1"/>
</dbReference>
<evidence type="ECO:0000259" key="7">
    <source>
        <dbReference type="Pfam" id="PF01435"/>
    </source>
</evidence>
<evidence type="ECO:0000256" key="1">
    <source>
        <dbReference type="ARBA" id="ARBA00001947"/>
    </source>
</evidence>
<dbReference type="GO" id="GO:0016020">
    <property type="term" value="C:membrane"/>
    <property type="evidence" value="ECO:0007669"/>
    <property type="project" value="TreeGrafter"/>
</dbReference>
<feature type="domain" description="Peptidase M48" evidence="7">
    <location>
        <begin position="104"/>
        <end position="270"/>
    </location>
</feature>
<keyword evidence="5" id="KW-0862">Zinc</keyword>
<dbReference type="HOGENOM" id="CLU_030556_1_0_4"/>
<accession>U5NAG5</accession>
<dbReference type="GO" id="GO:0004222">
    <property type="term" value="F:metalloendopeptidase activity"/>
    <property type="evidence" value="ECO:0007669"/>
    <property type="project" value="InterPro"/>
</dbReference>
<keyword evidence="9" id="KW-1185">Reference proteome</keyword>
<dbReference type="Pfam" id="PF01435">
    <property type="entry name" value="Peptidase_M48"/>
    <property type="match status" value="1"/>
</dbReference>
<dbReference type="PANTHER" id="PTHR22726:SF1">
    <property type="entry name" value="METALLOENDOPEPTIDASE OMA1, MITOCHONDRIAL"/>
    <property type="match status" value="1"/>
</dbReference>
<keyword evidence="6" id="KW-0482">Metalloprotease</keyword>
<dbReference type="eggNOG" id="COG4783">
    <property type="taxonomic scope" value="Bacteria"/>
</dbReference>
<evidence type="ECO:0000313" key="8">
    <source>
        <dbReference type="EMBL" id="AGX87189.1"/>
    </source>
</evidence>
<evidence type="ECO:0000256" key="6">
    <source>
        <dbReference type="ARBA" id="ARBA00023049"/>
    </source>
</evidence>
<dbReference type="KEGG" id="cbx:Cenrod_1096"/>
<dbReference type="InterPro" id="IPR051156">
    <property type="entry name" value="Mito/Outer_Membr_Metalloprot"/>
</dbReference>
<dbReference type="GO" id="GO:0051603">
    <property type="term" value="P:proteolysis involved in protein catabolic process"/>
    <property type="evidence" value="ECO:0007669"/>
    <property type="project" value="TreeGrafter"/>
</dbReference>
<evidence type="ECO:0000256" key="3">
    <source>
        <dbReference type="ARBA" id="ARBA00022723"/>
    </source>
</evidence>
<evidence type="ECO:0000256" key="5">
    <source>
        <dbReference type="ARBA" id="ARBA00022833"/>
    </source>
</evidence>
<dbReference type="GO" id="GO:0046872">
    <property type="term" value="F:metal ion binding"/>
    <property type="evidence" value="ECO:0007669"/>
    <property type="project" value="UniProtKB-KW"/>
</dbReference>